<organism evidence="1 2">
    <name type="scientific">Dermatophagoides pteronyssinus</name>
    <name type="common">European house dust mite</name>
    <dbReference type="NCBI Taxonomy" id="6956"/>
    <lineage>
        <taxon>Eukaryota</taxon>
        <taxon>Metazoa</taxon>
        <taxon>Ecdysozoa</taxon>
        <taxon>Arthropoda</taxon>
        <taxon>Chelicerata</taxon>
        <taxon>Arachnida</taxon>
        <taxon>Acari</taxon>
        <taxon>Acariformes</taxon>
        <taxon>Sarcoptiformes</taxon>
        <taxon>Astigmata</taxon>
        <taxon>Psoroptidia</taxon>
        <taxon>Analgoidea</taxon>
        <taxon>Pyroglyphidae</taxon>
        <taxon>Dermatophagoidinae</taxon>
        <taxon>Dermatophagoides</taxon>
    </lineage>
</organism>
<gene>
    <name evidence="1" type="ORF">DERP_009552</name>
</gene>
<proteinExistence type="predicted"/>
<comment type="caution">
    <text evidence="1">The sequence shown here is derived from an EMBL/GenBank/DDBJ whole genome shotgun (WGS) entry which is preliminary data.</text>
</comment>
<keyword evidence="2" id="KW-1185">Reference proteome</keyword>
<evidence type="ECO:0000313" key="2">
    <source>
        <dbReference type="Proteomes" id="UP000887458"/>
    </source>
</evidence>
<accession>A0ABQ8JA81</accession>
<name>A0ABQ8JA81_DERPT</name>
<reference evidence="1 2" key="1">
    <citation type="journal article" date="2018" name="J. Allergy Clin. Immunol.">
        <title>High-quality assembly of Dermatophagoides pteronyssinus genome and transcriptome reveals a wide range of novel allergens.</title>
        <authorList>
            <person name="Liu X.Y."/>
            <person name="Yang K.Y."/>
            <person name="Wang M.Q."/>
            <person name="Kwok J.S."/>
            <person name="Zeng X."/>
            <person name="Yang Z."/>
            <person name="Xiao X.J."/>
            <person name="Lau C.P."/>
            <person name="Li Y."/>
            <person name="Huang Z.M."/>
            <person name="Ba J.G."/>
            <person name="Yim A.K."/>
            <person name="Ouyang C.Y."/>
            <person name="Ngai S.M."/>
            <person name="Chan T.F."/>
            <person name="Leung E.L."/>
            <person name="Liu L."/>
            <person name="Liu Z.G."/>
            <person name="Tsui S.K."/>
        </authorList>
    </citation>
    <scope>NUCLEOTIDE SEQUENCE [LARGE SCALE GENOMIC DNA]</scope>
    <source>
        <strain evidence="1">Derp</strain>
    </source>
</reference>
<reference evidence="1 2" key="2">
    <citation type="journal article" date="2022" name="Mol. Biol. Evol.">
        <title>Comparative Genomics Reveals Insights into the Divergent Evolution of Astigmatic Mites and Household Pest Adaptations.</title>
        <authorList>
            <person name="Xiong Q."/>
            <person name="Wan A.T."/>
            <person name="Liu X."/>
            <person name="Fung C.S."/>
            <person name="Xiao X."/>
            <person name="Malainual N."/>
            <person name="Hou J."/>
            <person name="Wang L."/>
            <person name="Wang M."/>
            <person name="Yang K.Y."/>
            <person name="Cui Y."/>
            <person name="Leung E.L."/>
            <person name="Nong W."/>
            <person name="Shin S.K."/>
            <person name="Au S.W."/>
            <person name="Jeong K.Y."/>
            <person name="Chew F.T."/>
            <person name="Hui J.H."/>
            <person name="Leung T.F."/>
            <person name="Tungtrongchitr A."/>
            <person name="Zhong N."/>
            <person name="Liu Z."/>
            <person name="Tsui S.K."/>
        </authorList>
    </citation>
    <scope>NUCLEOTIDE SEQUENCE [LARGE SCALE GENOMIC DNA]</scope>
    <source>
        <strain evidence="1">Derp</strain>
    </source>
</reference>
<dbReference type="EMBL" id="NJHN03000058">
    <property type="protein sequence ID" value="KAH9419495.1"/>
    <property type="molecule type" value="Genomic_DNA"/>
</dbReference>
<sequence length="60" mass="6532">MYHRLGGEPFRLPEAKAGAIVGDTTCGLQVDSRELPELAEAFDKVLSLSSMNVISLNDRI</sequence>
<dbReference type="Proteomes" id="UP000887458">
    <property type="component" value="Unassembled WGS sequence"/>
</dbReference>
<protein>
    <submittedName>
        <fullName evidence="1">Uncharacterized protein</fullName>
    </submittedName>
</protein>
<evidence type="ECO:0000313" key="1">
    <source>
        <dbReference type="EMBL" id="KAH9419495.1"/>
    </source>
</evidence>